<evidence type="ECO:0000256" key="6">
    <source>
        <dbReference type="SAM" id="Phobius"/>
    </source>
</evidence>
<comment type="caution">
    <text evidence="8">The sequence shown here is derived from an EMBL/GenBank/DDBJ whole genome shotgun (WGS) entry which is preliminary data.</text>
</comment>
<feature type="transmembrane region" description="Helical" evidence="6">
    <location>
        <begin position="194"/>
        <end position="214"/>
    </location>
</feature>
<feature type="transmembrane region" description="Helical" evidence="6">
    <location>
        <begin position="110"/>
        <end position="130"/>
    </location>
</feature>
<dbReference type="InterPro" id="IPR037185">
    <property type="entry name" value="EmrE-like"/>
</dbReference>
<dbReference type="Proteomes" id="UP000182229">
    <property type="component" value="Unassembled WGS sequence"/>
</dbReference>
<feature type="transmembrane region" description="Helical" evidence="6">
    <location>
        <begin position="226"/>
        <end position="247"/>
    </location>
</feature>
<keyword evidence="4 6" id="KW-1133">Transmembrane helix</keyword>
<evidence type="ECO:0000256" key="5">
    <source>
        <dbReference type="ARBA" id="ARBA00023136"/>
    </source>
</evidence>
<evidence type="ECO:0000259" key="7">
    <source>
        <dbReference type="Pfam" id="PF00892"/>
    </source>
</evidence>
<sequence>MNASSTSAVASPAPRAISWSDLALIAVIIIWGTNYTVVKEALESIPPMAFMSLRFALASIAMALVLHVREGFTPLPRATVLKLVGLGLVGHTLYQYCFVMGVAHTTAANSGLLSSGTPVLTALLGALLGVDRLRRPLVMGLVLAIPGVVLIVSARGPGLDASTRVGDLFILGASLCWALYTVGLRWLGPGLSALRITALSMLTGAPGVILLGGPEVLSLQGATISPGAWTGVVYSALIPLVLAYVVWSRSVQSVGSSRTALYSSGTPVVAALTAWAVRGERPTWVQAVGAVLVISGVMLSRRR</sequence>
<organism evidence="8 9">
    <name type="scientific">Cystobacter ferrugineus</name>
    <dbReference type="NCBI Taxonomy" id="83449"/>
    <lineage>
        <taxon>Bacteria</taxon>
        <taxon>Pseudomonadati</taxon>
        <taxon>Myxococcota</taxon>
        <taxon>Myxococcia</taxon>
        <taxon>Myxococcales</taxon>
        <taxon>Cystobacterineae</taxon>
        <taxon>Archangiaceae</taxon>
        <taxon>Cystobacter</taxon>
    </lineage>
</organism>
<keyword evidence="5 6" id="KW-0472">Membrane</keyword>
<feature type="transmembrane region" description="Helical" evidence="6">
    <location>
        <begin position="80"/>
        <end position="104"/>
    </location>
</feature>
<reference evidence="8 9" key="2">
    <citation type="submission" date="2016-12" db="EMBL/GenBank/DDBJ databases">
        <title>Draft Genome Sequence of Cystobacter ferrugineus Strain Cbfe23.</title>
        <authorList>
            <person name="Akbar S."/>
            <person name="Dowd S.E."/>
            <person name="Stevens D.C."/>
        </authorList>
    </citation>
    <scope>NUCLEOTIDE SEQUENCE [LARGE SCALE GENOMIC DNA]</scope>
    <source>
        <strain evidence="8 9">Cbfe23</strain>
    </source>
</reference>
<dbReference type="RefSeq" id="WP_071900166.1">
    <property type="nucleotide sequence ID" value="NZ_MPIN01000005.1"/>
</dbReference>
<feature type="transmembrane region" description="Helical" evidence="6">
    <location>
        <begin position="137"/>
        <end position="156"/>
    </location>
</feature>
<name>A0A1L9B907_9BACT</name>
<feature type="transmembrane region" description="Helical" evidence="6">
    <location>
        <begin position="49"/>
        <end position="68"/>
    </location>
</feature>
<evidence type="ECO:0000313" key="8">
    <source>
        <dbReference type="EMBL" id="OJH38721.1"/>
    </source>
</evidence>
<protein>
    <submittedName>
        <fullName evidence="8">Multidrug transporter</fullName>
    </submittedName>
</protein>
<keyword evidence="3 6" id="KW-0812">Transmembrane</keyword>
<evidence type="ECO:0000256" key="2">
    <source>
        <dbReference type="ARBA" id="ARBA00022475"/>
    </source>
</evidence>
<dbReference type="InterPro" id="IPR051258">
    <property type="entry name" value="Diverse_Substrate_Transporter"/>
</dbReference>
<dbReference type="InterPro" id="IPR000620">
    <property type="entry name" value="EamA_dom"/>
</dbReference>
<dbReference type="OrthoDB" id="9806889at2"/>
<feature type="domain" description="EamA" evidence="7">
    <location>
        <begin position="19"/>
        <end position="152"/>
    </location>
</feature>
<feature type="transmembrane region" description="Helical" evidence="6">
    <location>
        <begin position="259"/>
        <end position="277"/>
    </location>
</feature>
<keyword evidence="2" id="KW-1003">Cell membrane</keyword>
<proteinExistence type="predicted"/>
<feature type="transmembrane region" description="Helical" evidence="6">
    <location>
        <begin position="168"/>
        <end position="187"/>
    </location>
</feature>
<feature type="domain" description="EamA" evidence="7">
    <location>
        <begin position="165"/>
        <end position="300"/>
    </location>
</feature>
<dbReference type="EMBL" id="MPIN01000005">
    <property type="protein sequence ID" value="OJH38721.1"/>
    <property type="molecule type" value="Genomic_DNA"/>
</dbReference>
<dbReference type="Gene3D" id="1.10.3730.20">
    <property type="match status" value="1"/>
</dbReference>
<feature type="transmembrane region" description="Helical" evidence="6">
    <location>
        <begin position="16"/>
        <end position="37"/>
    </location>
</feature>
<accession>A0A1L9B907</accession>
<dbReference type="SUPFAM" id="SSF103481">
    <property type="entry name" value="Multidrug resistance efflux transporter EmrE"/>
    <property type="match status" value="2"/>
</dbReference>
<dbReference type="GO" id="GO:0005886">
    <property type="term" value="C:plasma membrane"/>
    <property type="evidence" value="ECO:0007669"/>
    <property type="project" value="UniProtKB-SubCell"/>
</dbReference>
<dbReference type="PANTHER" id="PTHR42920">
    <property type="entry name" value="OS03G0707200 PROTEIN-RELATED"/>
    <property type="match status" value="1"/>
</dbReference>
<evidence type="ECO:0000256" key="3">
    <source>
        <dbReference type="ARBA" id="ARBA00022692"/>
    </source>
</evidence>
<gene>
    <name evidence="8" type="ORF">BON30_21050</name>
</gene>
<keyword evidence="9" id="KW-1185">Reference proteome</keyword>
<comment type="subcellular location">
    <subcellularLocation>
        <location evidence="1">Cell membrane</location>
        <topology evidence="1">Multi-pass membrane protein</topology>
    </subcellularLocation>
</comment>
<evidence type="ECO:0000313" key="9">
    <source>
        <dbReference type="Proteomes" id="UP000182229"/>
    </source>
</evidence>
<evidence type="ECO:0000256" key="1">
    <source>
        <dbReference type="ARBA" id="ARBA00004651"/>
    </source>
</evidence>
<feature type="transmembrane region" description="Helical" evidence="6">
    <location>
        <begin position="283"/>
        <end position="300"/>
    </location>
</feature>
<dbReference type="PANTHER" id="PTHR42920:SF11">
    <property type="entry name" value="INNER MEMBRANE PROTEIN YTFF"/>
    <property type="match status" value="1"/>
</dbReference>
<dbReference type="AlphaFoldDB" id="A0A1L9B907"/>
<dbReference type="Pfam" id="PF00892">
    <property type="entry name" value="EamA"/>
    <property type="match status" value="2"/>
</dbReference>
<reference evidence="9" key="1">
    <citation type="submission" date="2016-11" db="EMBL/GenBank/DDBJ databases">
        <authorList>
            <person name="Shukria A."/>
            <person name="Stevens D.C."/>
        </authorList>
    </citation>
    <scope>NUCLEOTIDE SEQUENCE [LARGE SCALE GENOMIC DNA]</scope>
    <source>
        <strain evidence="9">Cbfe23</strain>
    </source>
</reference>
<evidence type="ECO:0000256" key="4">
    <source>
        <dbReference type="ARBA" id="ARBA00022989"/>
    </source>
</evidence>